<feature type="compositionally biased region" description="Polar residues" evidence="1">
    <location>
        <begin position="79"/>
        <end position="91"/>
    </location>
</feature>
<feature type="signal peptide" evidence="2">
    <location>
        <begin position="1"/>
        <end position="23"/>
    </location>
</feature>
<feature type="region of interest" description="Disordered" evidence="1">
    <location>
        <begin position="24"/>
        <end position="119"/>
    </location>
</feature>
<dbReference type="AlphaFoldDB" id="A0A1I1NMI0"/>
<evidence type="ECO:0008006" key="5">
    <source>
        <dbReference type="Google" id="ProtNLM"/>
    </source>
</evidence>
<feature type="compositionally biased region" description="Gly residues" evidence="1">
    <location>
        <begin position="56"/>
        <end position="74"/>
    </location>
</feature>
<gene>
    <name evidence="3" type="ORF">SAMN04488059_11695</name>
</gene>
<proteinExistence type="predicted"/>
<protein>
    <recommendedName>
        <fullName evidence="5">Peptidase propeptide and YPEB domain-containing protein</fullName>
    </recommendedName>
</protein>
<evidence type="ECO:0000313" key="4">
    <source>
        <dbReference type="Proteomes" id="UP000182258"/>
    </source>
</evidence>
<reference evidence="3 4" key="1">
    <citation type="submission" date="2016-10" db="EMBL/GenBank/DDBJ databases">
        <authorList>
            <person name="de Groot N.N."/>
        </authorList>
    </citation>
    <scope>NUCLEOTIDE SEQUENCE [LARGE SCALE GENOMIC DNA]</scope>
    <source>
        <strain evidence="3 4">CGMCC 1.10210</strain>
    </source>
</reference>
<name>A0A1I1NMI0_9HYPH</name>
<evidence type="ECO:0000313" key="3">
    <source>
        <dbReference type="EMBL" id="SFC98492.1"/>
    </source>
</evidence>
<dbReference type="STRING" id="728005.SAMN04488059_11695"/>
<organism evidence="3 4">
    <name type="scientific">Devosia psychrophila</name>
    <dbReference type="NCBI Taxonomy" id="728005"/>
    <lineage>
        <taxon>Bacteria</taxon>
        <taxon>Pseudomonadati</taxon>
        <taxon>Pseudomonadota</taxon>
        <taxon>Alphaproteobacteria</taxon>
        <taxon>Hyphomicrobiales</taxon>
        <taxon>Devosiaceae</taxon>
        <taxon>Devosia</taxon>
    </lineage>
</organism>
<dbReference type="EMBL" id="FOMB01000016">
    <property type="protein sequence ID" value="SFC98492.1"/>
    <property type="molecule type" value="Genomic_DNA"/>
</dbReference>
<keyword evidence="2" id="KW-0732">Signal</keyword>
<accession>A0A1I1NMI0</accession>
<feature type="compositionally biased region" description="Gly residues" evidence="1">
    <location>
        <begin position="26"/>
        <end position="46"/>
    </location>
</feature>
<feature type="compositionally biased region" description="Low complexity" evidence="1">
    <location>
        <begin position="95"/>
        <end position="118"/>
    </location>
</feature>
<evidence type="ECO:0000256" key="2">
    <source>
        <dbReference type="SAM" id="SignalP"/>
    </source>
</evidence>
<feature type="chain" id="PRO_5010318539" description="Peptidase propeptide and YPEB domain-containing protein" evidence="2">
    <location>
        <begin position="24"/>
        <end position="193"/>
    </location>
</feature>
<sequence>MNRRSIVALLALLALAGPDPIWAQGNGNGQGSENGNGNGASGGNGNSAGNNNAGGNENGNAGGNGNGNGGGNGNGDSAPATSNPAQQSGSDVTAGAGSVTVTPSSSPSGAAHSAPAASTELSERDVLAAVESGRAVALSTILPDVRSRTGGEVINAQLQQVRGFLLYAVTVLTPGGKVTTEYYYARSGQHVEP</sequence>
<dbReference type="RefSeq" id="WP_082102329.1">
    <property type="nucleotide sequence ID" value="NZ_FOMB01000016.1"/>
</dbReference>
<evidence type="ECO:0000256" key="1">
    <source>
        <dbReference type="SAM" id="MobiDB-lite"/>
    </source>
</evidence>
<dbReference type="Proteomes" id="UP000182258">
    <property type="component" value="Unassembled WGS sequence"/>
</dbReference>